<keyword evidence="7" id="KW-0175">Coiled coil</keyword>
<dbReference type="Proteomes" id="UP001140206">
    <property type="component" value="Chromosome 5"/>
</dbReference>
<keyword evidence="2" id="KW-0433">Leucine-rich repeat</keyword>
<feature type="domain" description="Disease resistance protein winged helix" evidence="11">
    <location>
        <begin position="435"/>
        <end position="503"/>
    </location>
</feature>
<dbReference type="GO" id="GO:0043531">
    <property type="term" value="F:ADP binding"/>
    <property type="evidence" value="ECO:0007669"/>
    <property type="project" value="InterPro"/>
</dbReference>
<dbReference type="InterPro" id="IPR041118">
    <property type="entry name" value="Rx_N"/>
</dbReference>
<dbReference type="SUPFAM" id="SSF52058">
    <property type="entry name" value="L domain-like"/>
    <property type="match status" value="1"/>
</dbReference>
<evidence type="ECO:0000256" key="5">
    <source>
        <dbReference type="ARBA" id="ARBA00022821"/>
    </source>
</evidence>
<evidence type="ECO:0000259" key="10">
    <source>
        <dbReference type="Pfam" id="PF18052"/>
    </source>
</evidence>
<evidence type="ECO:0000256" key="1">
    <source>
        <dbReference type="ARBA" id="ARBA00008894"/>
    </source>
</evidence>
<feature type="domain" description="NB-ARC" evidence="9">
    <location>
        <begin position="180"/>
        <end position="350"/>
    </location>
</feature>
<keyword evidence="6" id="KW-0067">ATP-binding</keyword>
<feature type="domain" description="Disease resistance N-terminal" evidence="10">
    <location>
        <begin position="42"/>
        <end position="108"/>
    </location>
</feature>
<feature type="chain" id="PRO_5043664352" evidence="8">
    <location>
        <begin position="24"/>
        <end position="1007"/>
    </location>
</feature>
<evidence type="ECO:0000313" key="14">
    <source>
        <dbReference type="Proteomes" id="UP001140206"/>
    </source>
</evidence>
<dbReference type="PRINTS" id="PR00364">
    <property type="entry name" value="DISEASERSIST"/>
</dbReference>
<dbReference type="Gene3D" id="3.40.50.300">
    <property type="entry name" value="P-loop containing nucleotide triphosphate hydrolases"/>
    <property type="match status" value="1"/>
</dbReference>
<comment type="similarity">
    <text evidence="1">Belongs to the disease resistance NB-LRR family.</text>
</comment>
<dbReference type="InterPro" id="IPR032675">
    <property type="entry name" value="LRR_dom_sf"/>
</dbReference>
<name>A0AAV8C3K3_9POAL</name>
<dbReference type="FunFam" id="1.10.10.10:FF:000322">
    <property type="entry name" value="Probable disease resistance protein At1g63360"/>
    <property type="match status" value="1"/>
</dbReference>
<keyword evidence="3" id="KW-0677">Repeat</keyword>
<dbReference type="SUPFAM" id="SSF52540">
    <property type="entry name" value="P-loop containing nucleoside triphosphate hydrolases"/>
    <property type="match status" value="1"/>
</dbReference>
<keyword evidence="4" id="KW-0547">Nucleotide-binding</keyword>
<feature type="signal peptide" evidence="8">
    <location>
        <begin position="1"/>
        <end position="23"/>
    </location>
</feature>
<organism evidence="13 14">
    <name type="scientific">Rhynchospora pubera</name>
    <dbReference type="NCBI Taxonomy" id="906938"/>
    <lineage>
        <taxon>Eukaryota</taxon>
        <taxon>Viridiplantae</taxon>
        <taxon>Streptophyta</taxon>
        <taxon>Embryophyta</taxon>
        <taxon>Tracheophyta</taxon>
        <taxon>Spermatophyta</taxon>
        <taxon>Magnoliopsida</taxon>
        <taxon>Liliopsida</taxon>
        <taxon>Poales</taxon>
        <taxon>Cyperaceae</taxon>
        <taxon>Cyperoideae</taxon>
        <taxon>Rhynchosporeae</taxon>
        <taxon>Rhynchospora</taxon>
    </lineage>
</organism>
<dbReference type="InterPro" id="IPR058922">
    <property type="entry name" value="WHD_DRP"/>
</dbReference>
<evidence type="ECO:0000259" key="11">
    <source>
        <dbReference type="Pfam" id="PF23559"/>
    </source>
</evidence>
<keyword evidence="5" id="KW-0611">Plant defense</keyword>
<dbReference type="InterPro" id="IPR027417">
    <property type="entry name" value="P-loop_NTPase"/>
</dbReference>
<dbReference type="Gene3D" id="1.10.8.430">
    <property type="entry name" value="Helical domain of apoptotic protease-activating factors"/>
    <property type="match status" value="1"/>
</dbReference>
<feature type="domain" description="R13L1/DRL21-like LRR repeat region" evidence="12">
    <location>
        <begin position="864"/>
        <end position="932"/>
    </location>
</feature>
<reference evidence="13" key="1">
    <citation type="submission" date="2022-08" db="EMBL/GenBank/DDBJ databases">
        <authorList>
            <person name="Marques A."/>
        </authorList>
    </citation>
    <scope>NUCLEOTIDE SEQUENCE</scope>
    <source>
        <strain evidence="13">RhyPub2mFocal</strain>
        <tissue evidence="13">Leaves</tissue>
    </source>
</reference>
<evidence type="ECO:0000256" key="3">
    <source>
        <dbReference type="ARBA" id="ARBA00022737"/>
    </source>
</evidence>
<dbReference type="GO" id="GO:0009626">
    <property type="term" value="P:plant-type hypersensitive response"/>
    <property type="evidence" value="ECO:0007669"/>
    <property type="project" value="UniProtKB-ARBA"/>
</dbReference>
<feature type="coiled-coil region" evidence="7">
    <location>
        <begin position="40"/>
        <end position="67"/>
    </location>
</feature>
<evidence type="ECO:0000256" key="2">
    <source>
        <dbReference type="ARBA" id="ARBA00022614"/>
    </source>
</evidence>
<gene>
    <name evidence="13" type="ORF">LUZ62_083033</name>
</gene>
<dbReference type="Gene3D" id="3.80.10.10">
    <property type="entry name" value="Ribonuclease Inhibitor"/>
    <property type="match status" value="2"/>
</dbReference>
<evidence type="ECO:0000256" key="8">
    <source>
        <dbReference type="SAM" id="SignalP"/>
    </source>
</evidence>
<comment type="caution">
    <text evidence="13">The sequence shown here is derived from an EMBL/GenBank/DDBJ whole genome shotgun (WGS) entry which is preliminary data.</text>
</comment>
<evidence type="ECO:0000256" key="7">
    <source>
        <dbReference type="SAM" id="Coils"/>
    </source>
</evidence>
<dbReference type="Gene3D" id="1.20.5.4130">
    <property type="match status" value="1"/>
</dbReference>
<evidence type="ECO:0000259" key="9">
    <source>
        <dbReference type="Pfam" id="PF00931"/>
    </source>
</evidence>
<dbReference type="GO" id="GO:0042742">
    <property type="term" value="P:defense response to bacterium"/>
    <property type="evidence" value="ECO:0007669"/>
    <property type="project" value="UniProtKB-ARBA"/>
</dbReference>
<accession>A0AAV8C3K3</accession>
<dbReference type="Gene3D" id="1.10.10.10">
    <property type="entry name" value="Winged helix-like DNA-binding domain superfamily/Winged helix DNA-binding domain"/>
    <property type="match status" value="1"/>
</dbReference>
<dbReference type="InterPro" id="IPR042197">
    <property type="entry name" value="Apaf_helical"/>
</dbReference>
<dbReference type="GO" id="GO:0002758">
    <property type="term" value="P:innate immune response-activating signaling pathway"/>
    <property type="evidence" value="ECO:0007669"/>
    <property type="project" value="UniProtKB-ARBA"/>
</dbReference>
<dbReference type="AlphaFoldDB" id="A0AAV8C3K3"/>
<dbReference type="Pfam" id="PF00931">
    <property type="entry name" value="NB-ARC"/>
    <property type="match status" value="1"/>
</dbReference>
<keyword evidence="8" id="KW-0732">Signal</keyword>
<dbReference type="Pfam" id="PF25019">
    <property type="entry name" value="LRR_R13L1-DRL21"/>
    <property type="match status" value="1"/>
</dbReference>
<sequence length="1007" mass="115606">MGLGGVISNLLSLGAKLIPVVSASTQGPSSSSSSLVQVESDQIETELKQLMRLLERIKATLYDAEEREIRDRSVKLWLKELKEVAYDAEDILDEYHYEVLRSQVQETDASLPNSRKSKLVQVPDGMLDQLQQVRGKFAEIEKDRVALQLLEEDGPKYCNNDLQTAPTSYFTVESDIIGREKEKEELIHRLSSECHDGKIISVVTIVGTGGIGKTTLAQLVYNDQRFQQMFDAFGWVCTSDDFNVQRLTREVLESITGRSSGLINLSALQKDLSKEITKKRVFLVLDDVWNEKRSHWELFRTPFMSASLVKILVTTRNEHVARVMQTMPTFNLGYMSQKQSWQLFQHYAFGDAIQNKGSKLVEIGKQIMNKCGMLPLAMKSVASLLRHETEEESWKEILESDLWDSDAGIEIFPSLQISYARLPTYLKPCFLYCSMFPKDYLYNAEELVKLWIYQGYVQTDGLKNNEKVGWEYAMQLWQRSFFEREDGEKEFYFTVHDMFHDLARFNSGHVCYSIEEGMCANFPEELYHLYVGGMVKCIEPPPSEKFATLRTLIVDYFVESFLSTFDISKAQKLRALQLGSRNCGLEVPFSLVNLKLHRNGPLSISSTNFLTAFDISQAQNVRGMQLGSRNFDLEFPCSLVNLKHLRYLSLSAGRFERLPECICSFYNLQNLTLNDCPHLTELPKSIENLVSLEDLIIFRCANLRVLPVSFCQLKTLRKLCLCWCSELKELPPDMGNLRNLQHLRILYTNVSSLPLSSKIKRIPALKVRLVCRTIGWLKDFVDMGGTLSIVGLRRVCSLRDVRCAKLASMHNLQRLILTWAHSFYDLNVDLDENVLQLYIVGDRDASSEIDSDEEENFETDDPFHSLMVMLQPHPNLKELKIKYYHGLTFPDWIGNPTLCASLERIEIVHCKFITFLPFGSLYKLKYLKVEGCSNLQLIQAKSLPLLLEEIEIIYCTSLIYVSGLERLKFLVKLHISDCSKLHFWGHCRKTCLITVSNLPELRNWCLQ</sequence>
<evidence type="ECO:0000259" key="12">
    <source>
        <dbReference type="Pfam" id="PF25019"/>
    </source>
</evidence>
<dbReference type="GO" id="GO:0005524">
    <property type="term" value="F:ATP binding"/>
    <property type="evidence" value="ECO:0007669"/>
    <property type="project" value="UniProtKB-KW"/>
</dbReference>
<evidence type="ECO:0000256" key="6">
    <source>
        <dbReference type="ARBA" id="ARBA00022840"/>
    </source>
</evidence>
<keyword evidence="14" id="KW-1185">Reference proteome</keyword>
<dbReference type="InterPro" id="IPR002182">
    <property type="entry name" value="NB-ARC"/>
</dbReference>
<dbReference type="PANTHER" id="PTHR36766:SF40">
    <property type="entry name" value="DISEASE RESISTANCE PROTEIN RGA3"/>
    <property type="match status" value="1"/>
</dbReference>
<dbReference type="EMBL" id="JAMFTS010000005">
    <property type="protein sequence ID" value="KAJ4748628.1"/>
    <property type="molecule type" value="Genomic_DNA"/>
</dbReference>
<dbReference type="InterPro" id="IPR056789">
    <property type="entry name" value="LRR_R13L1-DRL21"/>
</dbReference>
<dbReference type="PANTHER" id="PTHR36766">
    <property type="entry name" value="PLANT BROAD-SPECTRUM MILDEW RESISTANCE PROTEIN RPW8"/>
    <property type="match status" value="1"/>
</dbReference>
<dbReference type="Pfam" id="PF23559">
    <property type="entry name" value="WHD_DRP"/>
    <property type="match status" value="1"/>
</dbReference>
<proteinExistence type="inferred from homology"/>
<dbReference type="InterPro" id="IPR036388">
    <property type="entry name" value="WH-like_DNA-bd_sf"/>
</dbReference>
<evidence type="ECO:0000256" key="4">
    <source>
        <dbReference type="ARBA" id="ARBA00022741"/>
    </source>
</evidence>
<evidence type="ECO:0000313" key="13">
    <source>
        <dbReference type="EMBL" id="KAJ4748628.1"/>
    </source>
</evidence>
<protein>
    <submittedName>
        <fullName evidence="13">Disease resistance protein (CC-NBS-LRR class) family</fullName>
    </submittedName>
</protein>
<dbReference type="Pfam" id="PF18052">
    <property type="entry name" value="Rx_N"/>
    <property type="match status" value="1"/>
</dbReference>